<organism evidence="2 3">
    <name type="scientific">Corynebacterium auriscanis</name>
    <dbReference type="NCBI Taxonomy" id="99807"/>
    <lineage>
        <taxon>Bacteria</taxon>
        <taxon>Bacillati</taxon>
        <taxon>Actinomycetota</taxon>
        <taxon>Actinomycetes</taxon>
        <taxon>Mycobacteriales</taxon>
        <taxon>Corynebacteriaceae</taxon>
        <taxon>Corynebacterium</taxon>
    </lineage>
</organism>
<keyword evidence="3" id="KW-1185">Reference proteome</keyword>
<accession>A0A0A2DIZ6</accession>
<keyword evidence="1" id="KW-1133">Transmembrane helix</keyword>
<dbReference type="EMBL" id="JRVJ01000003">
    <property type="protein sequence ID" value="KGM19185.1"/>
    <property type="molecule type" value="Genomic_DNA"/>
</dbReference>
<gene>
    <name evidence="2" type="ORF">MA47_03415</name>
</gene>
<name>A0A0A2DIZ6_9CORY</name>
<dbReference type="Proteomes" id="UP000030145">
    <property type="component" value="Unassembled WGS sequence"/>
</dbReference>
<keyword evidence="1" id="KW-0472">Membrane</keyword>
<evidence type="ECO:0000313" key="2">
    <source>
        <dbReference type="EMBL" id="KGM19185.1"/>
    </source>
</evidence>
<dbReference type="AlphaFoldDB" id="A0A0A2DIZ6"/>
<sequence length="64" mass="6843">MLALAISLAIIGFAVLVFALWQGSMALAWICIGIASVGVVLSLVDLARHRKRSRETTTSDEGRS</sequence>
<evidence type="ECO:0000256" key="1">
    <source>
        <dbReference type="SAM" id="Phobius"/>
    </source>
</evidence>
<protein>
    <submittedName>
        <fullName evidence="2">Membrane protein</fullName>
    </submittedName>
</protein>
<proteinExistence type="predicted"/>
<reference evidence="2 3" key="1">
    <citation type="submission" date="2014-10" db="EMBL/GenBank/DDBJ databases">
        <title>Whole Genome sequence of Corynebacterium auriscanis strain CIP 106629.</title>
        <authorList>
            <person name="Hassan S.S."/>
            <person name="Jamal S.B."/>
            <person name="Tiwari S."/>
            <person name="Oliveira L.D.C."/>
            <person name="Souza F."/>
            <person name="Mariano D.C."/>
            <person name="Almeida S."/>
            <person name="Dorella F."/>
            <person name="Pereira F."/>
            <person name="Carvalho A."/>
            <person name="Leal C.A."/>
            <person name="Soares S.D.C."/>
            <person name="Figueiredo H.C."/>
            <person name="Silva A."/>
            <person name="Azevedo V.A."/>
        </authorList>
    </citation>
    <scope>NUCLEOTIDE SEQUENCE [LARGE SCALE GENOMIC DNA]</scope>
    <source>
        <strain evidence="2 3">CIP 106629</strain>
    </source>
</reference>
<comment type="caution">
    <text evidence="2">The sequence shown here is derived from an EMBL/GenBank/DDBJ whole genome shotgun (WGS) entry which is preliminary data.</text>
</comment>
<keyword evidence="1" id="KW-0812">Transmembrane</keyword>
<evidence type="ECO:0000313" key="3">
    <source>
        <dbReference type="Proteomes" id="UP000030145"/>
    </source>
</evidence>
<feature type="transmembrane region" description="Helical" evidence="1">
    <location>
        <begin position="24"/>
        <end position="44"/>
    </location>
</feature>